<organism evidence="2 3">
    <name type="scientific">Halolamina salifodinae</name>
    <dbReference type="NCBI Taxonomy" id="1202767"/>
    <lineage>
        <taxon>Archaea</taxon>
        <taxon>Methanobacteriati</taxon>
        <taxon>Methanobacteriota</taxon>
        <taxon>Stenosarchaea group</taxon>
        <taxon>Halobacteria</taxon>
        <taxon>Halobacteriales</taxon>
        <taxon>Haloferacaceae</taxon>
    </lineage>
</organism>
<dbReference type="EMBL" id="JAGGLC010000001">
    <property type="protein sequence ID" value="MBP1985948.1"/>
    <property type="molecule type" value="Genomic_DNA"/>
</dbReference>
<comment type="caution">
    <text evidence="2">The sequence shown here is derived from an EMBL/GenBank/DDBJ whole genome shotgun (WGS) entry which is preliminary data.</text>
</comment>
<proteinExistence type="predicted"/>
<reference evidence="2" key="1">
    <citation type="submission" date="2021-03" db="EMBL/GenBank/DDBJ databases">
        <title>Genomic Encyclopedia of Type Strains, Phase IV (KMG-IV): sequencing the most valuable type-strain genomes for metagenomic binning, comparative biology and taxonomic classification.</title>
        <authorList>
            <person name="Goeker M."/>
        </authorList>
    </citation>
    <scope>NUCLEOTIDE SEQUENCE</scope>
    <source>
        <strain evidence="2">DSM 26232</strain>
    </source>
</reference>
<evidence type="ECO:0000313" key="3">
    <source>
        <dbReference type="Proteomes" id="UP000823736"/>
    </source>
</evidence>
<keyword evidence="1" id="KW-0472">Membrane</keyword>
<sequence>MSEQDRGVSITLDGVADLLYEIGMALLLLGILACFAGTVAEPIEAAVYGESLIMVSDLAAGAGGMIVGYGATLIAISRLGEVRAWIARIDPDLPILGKRTRRPESDSNN</sequence>
<dbReference type="PROSITE" id="PS51257">
    <property type="entry name" value="PROKAR_LIPOPROTEIN"/>
    <property type="match status" value="1"/>
</dbReference>
<dbReference type="Proteomes" id="UP000823736">
    <property type="component" value="Unassembled WGS sequence"/>
</dbReference>
<dbReference type="AlphaFoldDB" id="A0A8T4GXG3"/>
<protein>
    <submittedName>
        <fullName evidence="2">Uncharacterized protein</fullName>
    </submittedName>
</protein>
<keyword evidence="1" id="KW-0812">Transmembrane</keyword>
<feature type="transmembrane region" description="Helical" evidence="1">
    <location>
        <begin position="18"/>
        <end position="40"/>
    </location>
</feature>
<feature type="transmembrane region" description="Helical" evidence="1">
    <location>
        <begin position="52"/>
        <end position="76"/>
    </location>
</feature>
<gene>
    <name evidence="2" type="ORF">J2753_000421</name>
</gene>
<name>A0A8T4GXG3_9EURY</name>
<accession>A0A8T4GXG3</accession>
<keyword evidence="1" id="KW-1133">Transmembrane helix</keyword>
<keyword evidence="3" id="KW-1185">Reference proteome</keyword>
<evidence type="ECO:0000313" key="2">
    <source>
        <dbReference type="EMBL" id="MBP1985948.1"/>
    </source>
</evidence>
<dbReference type="RefSeq" id="WP_209489996.1">
    <property type="nucleotide sequence ID" value="NZ_JAGGLC010000001.1"/>
</dbReference>
<evidence type="ECO:0000256" key="1">
    <source>
        <dbReference type="SAM" id="Phobius"/>
    </source>
</evidence>